<proteinExistence type="predicted"/>
<evidence type="ECO:0000313" key="3">
    <source>
        <dbReference type="Proteomes" id="UP000178632"/>
    </source>
</evidence>
<gene>
    <name evidence="2" type="ORF">A3G45_03135</name>
</gene>
<accession>A0A1G2IRS8</accession>
<evidence type="ECO:0008006" key="4">
    <source>
        <dbReference type="Google" id="ProtNLM"/>
    </source>
</evidence>
<comment type="caution">
    <text evidence="2">The sequence shown here is derived from an EMBL/GenBank/DDBJ whole genome shotgun (WGS) entry which is preliminary data.</text>
</comment>
<keyword evidence="1" id="KW-0812">Transmembrane</keyword>
<organism evidence="2 3">
    <name type="scientific">Candidatus Staskawiczbacteria bacterium RIFCSPLOWO2_12_FULL_37_15</name>
    <dbReference type="NCBI Taxonomy" id="1802218"/>
    <lineage>
        <taxon>Bacteria</taxon>
        <taxon>Candidatus Staskawicziibacteriota</taxon>
    </lineage>
</organism>
<evidence type="ECO:0000313" key="2">
    <source>
        <dbReference type="EMBL" id="OGZ77495.1"/>
    </source>
</evidence>
<feature type="transmembrane region" description="Helical" evidence="1">
    <location>
        <begin position="7"/>
        <end position="33"/>
    </location>
</feature>
<evidence type="ECO:0000256" key="1">
    <source>
        <dbReference type="SAM" id="Phobius"/>
    </source>
</evidence>
<sequence>MAKEKGVSTLIGIIIIVATAVVAFGGVFGYQYLIQPNNQSQNQNQQPVTSNQPVDNAQPVDQTAEWKTYTNNEHGFEIKYPMNLTLEESIADSLRSDIQLTLTLESQNDTPIYFRIEVQINPTYLTANEYASMVGTGAASPMKNIFTSDIAISGVVGKKVIKDNPPSDANPQNPNYVEENTLNDSTIFLVKGDKLYLFEIYNKNGAVNYNSDLCDQIISTFKFTK</sequence>
<keyword evidence="1" id="KW-0472">Membrane</keyword>
<dbReference type="Proteomes" id="UP000178632">
    <property type="component" value="Unassembled WGS sequence"/>
</dbReference>
<protein>
    <recommendedName>
        <fullName evidence="4">PsbP C-terminal domain-containing protein</fullName>
    </recommendedName>
</protein>
<dbReference type="EMBL" id="MHPE01000007">
    <property type="protein sequence ID" value="OGZ77495.1"/>
    <property type="molecule type" value="Genomic_DNA"/>
</dbReference>
<keyword evidence="1" id="KW-1133">Transmembrane helix</keyword>
<dbReference type="AlphaFoldDB" id="A0A1G2IRS8"/>
<name>A0A1G2IRS8_9BACT</name>
<reference evidence="2 3" key="1">
    <citation type="journal article" date="2016" name="Nat. Commun.">
        <title>Thousands of microbial genomes shed light on interconnected biogeochemical processes in an aquifer system.</title>
        <authorList>
            <person name="Anantharaman K."/>
            <person name="Brown C.T."/>
            <person name="Hug L.A."/>
            <person name="Sharon I."/>
            <person name="Castelle C.J."/>
            <person name="Probst A.J."/>
            <person name="Thomas B.C."/>
            <person name="Singh A."/>
            <person name="Wilkins M.J."/>
            <person name="Karaoz U."/>
            <person name="Brodie E.L."/>
            <person name="Williams K.H."/>
            <person name="Hubbard S.S."/>
            <person name="Banfield J.F."/>
        </authorList>
    </citation>
    <scope>NUCLEOTIDE SEQUENCE [LARGE SCALE GENOMIC DNA]</scope>
</reference>